<dbReference type="InterPro" id="IPR013396">
    <property type="entry name" value="CRISPR-assoc_prot_Csy4"/>
</dbReference>
<dbReference type="RefSeq" id="WP_212675526.1">
    <property type="nucleotide sequence ID" value="NZ_JAGSPJ010000004.1"/>
</dbReference>
<sequence length="200" mass="22858">MKYYLDITLLPDAEANLGFLWQKAFQQVHIALVDNKIGDNESAVAISIINYGDKDFPLGNQLRLLANTEEDLQKLDIHRWLNRLSDYCHIKPIRSVPSGVSQYASFKRKPVKSIEKKAQRRAVHLNKPYDEVLAYLRKEARSGDCKLPFINMDSQETKKRSGPGDSSHFLIFIERVLGDRPAEGKFDCYGLSKTGTVPWF</sequence>
<evidence type="ECO:0000313" key="1">
    <source>
        <dbReference type="EMBL" id="MBR7800387.1"/>
    </source>
</evidence>
<proteinExistence type="predicted"/>
<reference evidence="1" key="1">
    <citation type="submission" date="2021-04" db="EMBL/GenBank/DDBJ databases">
        <title>novel species isolated from subtropical streams in China.</title>
        <authorList>
            <person name="Lu H."/>
        </authorList>
    </citation>
    <scope>NUCLEOTIDE SEQUENCE</scope>
    <source>
        <strain evidence="1">FT137W</strain>
    </source>
</reference>
<name>A0A941IFI0_9BURK</name>
<dbReference type="EMBL" id="JAGSPJ010000004">
    <property type="protein sequence ID" value="MBR7800387.1"/>
    <property type="molecule type" value="Genomic_DNA"/>
</dbReference>
<dbReference type="InterPro" id="IPR042564">
    <property type="entry name" value="CRISPR-Cas6/Csy4_sf"/>
</dbReference>
<dbReference type="NCBIfam" id="TIGR02563">
    <property type="entry name" value="cas_Csy4"/>
    <property type="match status" value="1"/>
</dbReference>
<dbReference type="Pfam" id="PF09618">
    <property type="entry name" value="Cas_Csy4"/>
    <property type="match status" value="1"/>
</dbReference>
<evidence type="ECO:0000313" key="2">
    <source>
        <dbReference type="Proteomes" id="UP000678545"/>
    </source>
</evidence>
<dbReference type="Gene3D" id="3.30.70.2540">
    <property type="entry name" value="CRISPR-associated endoribonuclease Cas6/Csy4"/>
    <property type="match status" value="1"/>
</dbReference>
<protein>
    <submittedName>
        <fullName evidence="1">Type I-F CRISPR-associated endoribonuclease Cas6/Csy4</fullName>
    </submittedName>
</protein>
<dbReference type="AlphaFoldDB" id="A0A941IFI0"/>
<organism evidence="1 2">
    <name type="scientific">Undibacterium fentianense</name>
    <dbReference type="NCBI Taxonomy" id="2828728"/>
    <lineage>
        <taxon>Bacteria</taxon>
        <taxon>Pseudomonadati</taxon>
        <taxon>Pseudomonadota</taxon>
        <taxon>Betaproteobacteria</taxon>
        <taxon>Burkholderiales</taxon>
        <taxon>Oxalobacteraceae</taxon>
        <taxon>Undibacterium</taxon>
    </lineage>
</organism>
<accession>A0A941IFI0</accession>
<dbReference type="GO" id="GO:0004519">
    <property type="term" value="F:endonuclease activity"/>
    <property type="evidence" value="ECO:0007669"/>
    <property type="project" value="InterPro"/>
</dbReference>
<comment type="caution">
    <text evidence="1">The sequence shown here is derived from an EMBL/GenBank/DDBJ whole genome shotgun (WGS) entry which is preliminary data.</text>
</comment>
<dbReference type="Proteomes" id="UP000678545">
    <property type="component" value="Unassembled WGS sequence"/>
</dbReference>
<keyword evidence="2" id="KW-1185">Reference proteome</keyword>
<dbReference type="CDD" id="cd09739">
    <property type="entry name" value="Cas6_I-F"/>
    <property type="match status" value="1"/>
</dbReference>
<gene>
    <name evidence="1" type="primary">cas6f</name>
    <name evidence="1" type="ORF">KDM90_10320</name>
</gene>
<dbReference type="GO" id="GO:0043571">
    <property type="term" value="P:maintenance of CRISPR repeat elements"/>
    <property type="evidence" value="ECO:0007669"/>
    <property type="project" value="InterPro"/>
</dbReference>